<keyword evidence="2" id="KW-1185">Reference proteome</keyword>
<name>A0A4Y2PKV7_ARAVE</name>
<evidence type="ECO:0000313" key="2">
    <source>
        <dbReference type="Proteomes" id="UP000499080"/>
    </source>
</evidence>
<sequence>MSILPSRERMTFKFCNWVARRDVSELTNQRAPLFSLFRIEVKVGYMPLIRGYSNGGALGPSTSDSTYLLREGSDRSQLWLLGLRSQYSSYCSGCHSDFPDARQGGVIQFEYLRIY</sequence>
<accession>A0A4Y2PKV7</accession>
<dbReference type="Proteomes" id="UP000499080">
    <property type="component" value="Unassembled WGS sequence"/>
</dbReference>
<organism evidence="1 2">
    <name type="scientific">Araneus ventricosus</name>
    <name type="common">Orbweaver spider</name>
    <name type="synonym">Epeira ventricosa</name>
    <dbReference type="NCBI Taxonomy" id="182803"/>
    <lineage>
        <taxon>Eukaryota</taxon>
        <taxon>Metazoa</taxon>
        <taxon>Ecdysozoa</taxon>
        <taxon>Arthropoda</taxon>
        <taxon>Chelicerata</taxon>
        <taxon>Arachnida</taxon>
        <taxon>Araneae</taxon>
        <taxon>Araneomorphae</taxon>
        <taxon>Entelegynae</taxon>
        <taxon>Araneoidea</taxon>
        <taxon>Araneidae</taxon>
        <taxon>Araneus</taxon>
    </lineage>
</organism>
<proteinExistence type="predicted"/>
<comment type="caution">
    <text evidence="1">The sequence shown here is derived from an EMBL/GenBank/DDBJ whole genome shotgun (WGS) entry which is preliminary data.</text>
</comment>
<reference evidence="1 2" key="1">
    <citation type="journal article" date="2019" name="Sci. Rep.">
        <title>Orb-weaving spider Araneus ventricosus genome elucidates the spidroin gene catalogue.</title>
        <authorList>
            <person name="Kono N."/>
            <person name="Nakamura H."/>
            <person name="Ohtoshi R."/>
            <person name="Moran D.A.P."/>
            <person name="Shinohara A."/>
            <person name="Yoshida Y."/>
            <person name="Fujiwara M."/>
            <person name="Mori M."/>
            <person name="Tomita M."/>
            <person name="Arakawa K."/>
        </authorList>
    </citation>
    <scope>NUCLEOTIDE SEQUENCE [LARGE SCALE GENOMIC DNA]</scope>
</reference>
<evidence type="ECO:0000313" key="1">
    <source>
        <dbReference type="EMBL" id="GBN52608.1"/>
    </source>
</evidence>
<gene>
    <name evidence="1" type="ORF">AVEN_157714_1</name>
</gene>
<dbReference type="EMBL" id="BGPR01011715">
    <property type="protein sequence ID" value="GBN52608.1"/>
    <property type="molecule type" value="Genomic_DNA"/>
</dbReference>
<protein>
    <submittedName>
        <fullName evidence="1">Uncharacterized protein</fullName>
    </submittedName>
</protein>
<dbReference type="AlphaFoldDB" id="A0A4Y2PKV7"/>